<proteinExistence type="predicted"/>
<dbReference type="InterPro" id="IPR005000">
    <property type="entry name" value="Aldolase/citrate-lyase_domain"/>
</dbReference>
<evidence type="ECO:0000259" key="6">
    <source>
        <dbReference type="Pfam" id="PF03328"/>
    </source>
</evidence>
<feature type="domain" description="HpcH/HpaI aldolase/citrate lyase" evidence="6">
    <location>
        <begin position="16"/>
        <end position="238"/>
    </location>
</feature>
<dbReference type="GO" id="GO:0006107">
    <property type="term" value="P:oxaloacetate metabolic process"/>
    <property type="evidence" value="ECO:0007669"/>
    <property type="project" value="TreeGrafter"/>
</dbReference>
<name>A0A9D1UKJ7_9CORY</name>
<sequence length="299" mass="31041">MTGEPHDRWTPPGPALLFAPADRPERFAKAADRSDAVILDLEDGCRAENRAEARNHIISASLDPARTIVRINPPGTADVAADVRAVAASPFTTVMLPKTEGPDCVDVLTEVHPDASNWQFVALVETPRGVLNLESVAAHPQVAALFWGAEDLTAALGGTSSRYGVEEIPTPGGGPSGHPGGYREVPRLTRSMVLLHAAAAGKVALDSIHADTADVAGASAEAVDAAASGFAATVAIHPGLVPTIRDAYAPSAADVDWARRVVEAAASDSGASAVDGRMIDAPLHRQAELILSRTPDTRS</sequence>
<evidence type="ECO:0000256" key="1">
    <source>
        <dbReference type="ARBA" id="ARBA00001946"/>
    </source>
</evidence>
<dbReference type="Proteomes" id="UP000824190">
    <property type="component" value="Unassembled WGS sequence"/>
</dbReference>
<comment type="cofactor">
    <cofactor evidence="1">
        <name>Mg(2+)</name>
        <dbReference type="ChEBI" id="CHEBI:18420"/>
    </cofactor>
</comment>
<dbReference type="PANTHER" id="PTHR32308:SF10">
    <property type="entry name" value="CITRATE LYASE SUBUNIT BETA"/>
    <property type="match status" value="1"/>
</dbReference>
<evidence type="ECO:0000256" key="4">
    <source>
        <dbReference type="PIRSR" id="PIRSR015582-1"/>
    </source>
</evidence>
<dbReference type="EMBL" id="DXGC01000065">
    <property type="protein sequence ID" value="HIW91319.1"/>
    <property type="molecule type" value="Genomic_DNA"/>
</dbReference>
<comment type="caution">
    <text evidence="7">The sequence shown here is derived from an EMBL/GenBank/DDBJ whole genome shotgun (WGS) entry which is preliminary data.</text>
</comment>
<feature type="binding site" evidence="5">
    <location>
        <position position="125"/>
    </location>
    <ligand>
        <name>Mg(2+)</name>
        <dbReference type="ChEBI" id="CHEBI:18420"/>
    </ligand>
</feature>
<evidence type="ECO:0000313" key="7">
    <source>
        <dbReference type="EMBL" id="HIW91319.1"/>
    </source>
</evidence>
<protein>
    <submittedName>
        <fullName evidence="7">CoA ester lyase</fullName>
    </submittedName>
</protein>
<organism evidence="7 8">
    <name type="scientific">Candidatus Corynebacterium avicola</name>
    <dbReference type="NCBI Taxonomy" id="2838527"/>
    <lineage>
        <taxon>Bacteria</taxon>
        <taxon>Bacillati</taxon>
        <taxon>Actinomycetota</taxon>
        <taxon>Actinomycetes</taxon>
        <taxon>Mycobacteriales</taxon>
        <taxon>Corynebacteriaceae</taxon>
        <taxon>Corynebacterium</taxon>
    </lineage>
</organism>
<feature type="binding site" evidence="4">
    <location>
        <position position="125"/>
    </location>
    <ligand>
        <name>substrate</name>
    </ligand>
</feature>
<feature type="binding site" evidence="5">
    <location>
        <position position="151"/>
    </location>
    <ligand>
        <name>Mg(2+)</name>
        <dbReference type="ChEBI" id="CHEBI:18420"/>
    </ligand>
</feature>
<dbReference type="AlphaFoldDB" id="A0A9D1UKJ7"/>
<feature type="binding site" evidence="4">
    <location>
        <position position="70"/>
    </location>
    <ligand>
        <name>substrate</name>
    </ligand>
</feature>
<evidence type="ECO:0000256" key="3">
    <source>
        <dbReference type="ARBA" id="ARBA00022842"/>
    </source>
</evidence>
<gene>
    <name evidence="7" type="ORF">H9870_06640</name>
</gene>
<evidence type="ECO:0000256" key="5">
    <source>
        <dbReference type="PIRSR" id="PIRSR015582-2"/>
    </source>
</evidence>
<dbReference type="InterPro" id="IPR040442">
    <property type="entry name" value="Pyrv_kinase-like_dom_sf"/>
</dbReference>
<keyword evidence="7" id="KW-0456">Lyase</keyword>
<dbReference type="PIRSF" id="PIRSF015582">
    <property type="entry name" value="Cit_lyase_B"/>
    <property type="match status" value="1"/>
</dbReference>
<evidence type="ECO:0000313" key="8">
    <source>
        <dbReference type="Proteomes" id="UP000824190"/>
    </source>
</evidence>
<dbReference type="InterPro" id="IPR011206">
    <property type="entry name" value="Citrate_lyase_beta/mcl1/mcl2"/>
</dbReference>
<evidence type="ECO:0000256" key="2">
    <source>
        <dbReference type="ARBA" id="ARBA00022723"/>
    </source>
</evidence>
<keyword evidence="2 5" id="KW-0479">Metal-binding</keyword>
<keyword evidence="3 5" id="KW-0460">Magnesium</keyword>
<dbReference type="InterPro" id="IPR015813">
    <property type="entry name" value="Pyrv/PenolPyrv_kinase-like_dom"/>
</dbReference>
<dbReference type="GO" id="GO:0000287">
    <property type="term" value="F:magnesium ion binding"/>
    <property type="evidence" value="ECO:0007669"/>
    <property type="project" value="TreeGrafter"/>
</dbReference>
<reference evidence="7" key="2">
    <citation type="submission" date="2021-04" db="EMBL/GenBank/DDBJ databases">
        <authorList>
            <person name="Gilroy R."/>
        </authorList>
    </citation>
    <scope>NUCLEOTIDE SEQUENCE</scope>
    <source>
        <strain evidence="7">CHK32-1732</strain>
    </source>
</reference>
<dbReference type="SUPFAM" id="SSF51621">
    <property type="entry name" value="Phosphoenolpyruvate/pyruvate domain"/>
    <property type="match status" value="1"/>
</dbReference>
<dbReference type="Gene3D" id="3.20.20.60">
    <property type="entry name" value="Phosphoenolpyruvate-binding domains"/>
    <property type="match status" value="1"/>
</dbReference>
<dbReference type="Pfam" id="PF03328">
    <property type="entry name" value="HpcH_HpaI"/>
    <property type="match status" value="1"/>
</dbReference>
<reference evidence="7" key="1">
    <citation type="journal article" date="2021" name="PeerJ">
        <title>Extensive microbial diversity within the chicken gut microbiome revealed by metagenomics and culture.</title>
        <authorList>
            <person name="Gilroy R."/>
            <person name="Ravi A."/>
            <person name="Getino M."/>
            <person name="Pursley I."/>
            <person name="Horton D.L."/>
            <person name="Alikhan N.F."/>
            <person name="Baker D."/>
            <person name="Gharbi K."/>
            <person name="Hall N."/>
            <person name="Watson M."/>
            <person name="Adriaenssens E.M."/>
            <person name="Foster-Nyarko E."/>
            <person name="Jarju S."/>
            <person name="Secka A."/>
            <person name="Antonio M."/>
            <person name="Oren A."/>
            <person name="Chaudhuri R.R."/>
            <person name="La Ragione R."/>
            <person name="Hildebrand F."/>
            <person name="Pallen M.J."/>
        </authorList>
    </citation>
    <scope>NUCLEOTIDE SEQUENCE</scope>
    <source>
        <strain evidence="7">CHK32-1732</strain>
    </source>
</reference>
<dbReference type="GO" id="GO:0016829">
    <property type="term" value="F:lyase activity"/>
    <property type="evidence" value="ECO:0007669"/>
    <property type="project" value="UniProtKB-KW"/>
</dbReference>
<accession>A0A9D1UKJ7</accession>
<dbReference type="PANTHER" id="PTHR32308">
    <property type="entry name" value="LYASE BETA SUBUNIT, PUTATIVE (AFU_ORTHOLOGUE AFUA_4G13030)-RELATED"/>
    <property type="match status" value="1"/>
</dbReference>